<reference evidence="2 3" key="1">
    <citation type="submission" date="2020-05" db="EMBL/GenBank/DDBJ databases">
        <title>Ceratocystis lukuohia genome.</title>
        <authorList>
            <person name="Harrington T.C."/>
            <person name="Kim K."/>
            <person name="Mayers C.G."/>
        </authorList>
    </citation>
    <scope>NUCLEOTIDE SEQUENCE [LARGE SCALE GENOMIC DNA]</scope>
    <source>
        <strain evidence="2 3">C4212</strain>
    </source>
</reference>
<protein>
    <recommendedName>
        <fullName evidence="4">BTB domain-containing protein</fullName>
    </recommendedName>
</protein>
<feature type="compositionally biased region" description="Low complexity" evidence="1">
    <location>
        <begin position="831"/>
        <end position="855"/>
    </location>
</feature>
<comment type="caution">
    <text evidence="2">The sequence shown here is derived from an EMBL/GenBank/DDBJ whole genome shotgun (WGS) entry which is preliminary data.</text>
</comment>
<feature type="compositionally biased region" description="Basic and acidic residues" evidence="1">
    <location>
        <begin position="458"/>
        <end position="472"/>
    </location>
</feature>
<feature type="region of interest" description="Disordered" evidence="1">
    <location>
        <begin position="83"/>
        <end position="121"/>
    </location>
</feature>
<dbReference type="Proteomes" id="UP001610728">
    <property type="component" value="Unassembled WGS sequence"/>
</dbReference>
<feature type="region of interest" description="Disordered" evidence="1">
    <location>
        <begin position="295"/>
        <end position="319"/>
    </location>
</feature>
<evidence type="ECO:0000313" key="3">
    <source>
        <dbReference type="Proteomes" id="UP001610728"/>
    </source>
</evidence>
<dbReference type="EMBL" id="JABSNW010000008">
    <property type="protein sequence ID" value="KAL2885319.1"/>
    <property type="molecule type" value="Genomic_DNA"/>
</dbReference>
<feature type="region of interest" description="Disordered" evidence="1">
    <location>
        <begin position="697"/>
        <end position="760"/>
    </location>
</feature>
<feature type="region of interest" description="Disordered" evidence="1">
    <location>
        <begin position="801"/>
        <end position="855"/>
    </location>
</feature>
<feature type="compositionally biased region" description="Polar residues" evidence="1">
    <location>
        <begin position="913"/>
        <end position="922"/>
    </location>
</feature>
<evidence type="ECO:0000313" key="2">
    <source>
        <dbReference type="EMBL" id="KAL2885319.1"/>
    </source>
</evidence>
<accession>A0ABR4MAN0</accession>
<dbReference type="GeneID" id="98121005"/>
<feature type="compositionally biased region" description="Low complexity" evidence="1">
    <location>
        <begin position="718"/>
        <end position="733"/>
    </location>
</feature>
<name>A0ABR4MAN0_9PEZI</name>
<evidence type="ECO:0008006" key="4">
    <source>
        <dbReference type="Google" id="ProtNLM"/>
    </source>
</evidence>
<feature type="compositionally biased region" description="Polar residues" evidence="1">
    <location>
        <begin position="36"/>
        <end position="45"/>
    </location>
</feature>
<feature type="compositionally biased region" description="Basic residues" evidence="1">
    <location>
        <begin position="490"/>
        <end position="500"/>
    </location>
</feature>
<feature type="region of interest" description="Disordered" evidence="1">
    <location>
        <begin position="443"/>
        <end position="556"/>
    </location>
</feature>
<feature type="region of interest" description="Disordered" evidence="1">
    <location>
        <begin position="583"/>
        <end position="603"/>
    </location>
</feature>
<feature type="compositionally biased region" description="Pro residues" evidence="1">
    <location>
        <begin position="522"/>
        <end position="538"/>
    </location>
</feature>
<feature type="region of interest" description="Disordered" evidence="1">
    <location>
        <begin position="656"/>
        <end position="677"/>
    </location>
</feature>
<keyword evidence="3" id="KW-1185">Reference proteome</keyword>
<dbReference type="CDD" id="cd18186">
    <property type="entry name" value="BTB_POZ_ZBTB_KLHL-like"/>
    <property type="match status" value="1"/>
</dbReference>
<sequence>MSRDIGRKGSISASPSQTPTTHVYDVFPPKSPSAFRVTSNANASNTHRRRSKSLGSKAGPGISHIYTASTSAFVPTSIQRSALPTMTPPQKATTQGHHHKNSPSSAATSSPAPAASAAAVEAAAKRMTENVHVFVGPEKHEFIVSRALLCACSPFFGDHLARGTSRLELPTESSSMFELFAVWLHNPVSFPKHLHRALEHVEPEPGRTIDSAAASTRLHWTLVRLHLFAAVLELLPLQDLALDAIQDLYLCRDWDVTPRFISFLYGQCDPFASLRVRRWAVAMVAFALASGASDAQGTEREGGSATTDPASHARMKSTSAKDAAEFQKLLARYPEFLGDYEMHMRKMDESGLDLAMKNPQLRIPSNTLRNDQRRFAFRQCAFHTHRATAGQANCPYGGDDDVEGRVGLIRKKSRAIRQQRRQAELQMQLQVQLDRQREHQALAAMHREQQQQQKQHRQQPDRATGHNHHAVDDDQDGDYTVAPPRDNARSRSRSQSRTRPHISQLSLGSIPAPRGSPDTLGPLPPLPPKAFSPLPPTPSQSIPRSRLASRGTHLKSYSTSAAVSTFSSSNSRAAVRAPRRNMTDFDKPVPEVETPSTSPTPYLRPAAPIAESIALNINPGKLTIDTSVAGGALTASPPSVSASLQQQIRDQTAKLARHNASFQASSRLQQAMPESPTYASPTLGYAASAMFAAFPSPDSPAPAMRKMHQKKPSQLHTQSNPQSSPPQMQKQNQHSLSHQKSHPPHNHKHKITQPKRAATTPARIEDYLDRKLPDPPKSPEYQLAMPSVDIDAEIASLSALMPQPGQTPTRAKPYPVTPHNSQRKPAGHTKAPSASSAVSGSAYGMASSHSKSLSHSKSFSHSTAAVTATAFATAAANMHSKGKPNYPGFDASAVDALLDEVAISLHIAQYASTKSTTADTPPSSSHHGHGHGMRVAAA</sequence>
<feature type="compositionally biased region" description="Low complexity" evidence="1">
    <location>
        <begin position="591"/>
        <end position="601"/>
    </location>
</feature>
<proteinExistence type="predicted"/>
<organism evidence="2 3">
    <name type="scientific">Ceratocystis lukuohia</name>
    <dbReference type="NCBI Taxonomy" id="2019550"/>
    <lineage>
        <taxon>Eukaryota</taxon>
        <taxon>Fungi</taxon>
        <taxon>Dikarya</taxon>
        <taxon>Ascomycota</taxon>
        <taxon>Pezizomycotina</taxon>
        <taxon>Sordariomycetes</taxon>
        <taxon>Hypocreomycetidae</taxon>
        <taxon>Microascales</taxon>
        <taxon>Ceratocystidaceae</taxon>
        <taxon>Ceratocystis</taxon>
    </lineage>
</organism>
<feature type="region of interest" description="Disordered" evidence="1">
    <location>
        <begin position="913"/>
        <end position="938"/>
    </location>
</feature>
<gene>
    <name evidence="2" type="ORF">HOO65_080269</name>
</gene>
<feature type="compositionally biased region" description="Basic residues" evidence="1">
    <location>
        <begin position="737"/>
        <end position="753"/>
    </location>
</feature>
<feature type="compositionally biased region" description="Polar residues" evidence="1">
    <location>
        <begin position="83"/>
        <end position="95"/>
    </location>
</feature>
<evidence type="ECO:0000256" key="1">
    <source>
        <dbReference type="SAM" id="MobiDB-lite"/>
    </source>
</evidence>
<feature type="compositionally biased region" description="Low complexity" evidence="1">
    <location>
        <begin position="102"/>
        <end position="121"/>
    </location>
</feature>
<feature type="compositionally biased region" description="Polar residues" evidence="1">
    <location>
        <begin position="11"/>
        <end position="21"/>
    </location>
</feature>
<feature type="region of interest" description="Disordered" evidence="1">
    <location>
        <begin position="1"/>
        <end position="59"/>
    </location>
</feature>
<dbReference type="RefSeq" id="XP_070856499.1">
    <property type="nucleotide sequence ID" value="XM_071004147.1"/>
</dbReference>
<feature type="compositionally biased region" description="Polar residues" evidence="1">
    <location>
        <begin position="660"/>
        <end position="669"/>
    </location>
</feature>